<reference evidence="1 2" key="1">
    <citation type="journal article" date="2019" name="Sci. Rep.">
        <title>Orb-weaving spider Araneus ventricosus genome elucidates the spidroin gene catalogue.</title>
        <authorList>
            <person name="Kono N."/>
            <person name="Nakamura H."/>
            <person name="Ohtoshi R."/>
            <person name="Moran D.A.P."/>
            <person name="Shinohara A."/>
            <person name="Yoshida Y."/>
            <person name="Fujiwara M."/>
            <person name="Mori M."/>
            <person name="Tomita M."/>
            <person name="Arakawa K."/>
        </authorList>
    </citation>
    <scope>NUCLEOTIDE SEQUENCE [LARGE SCALE GENOMIC DNA]</scope>
</reference>
<proteinExistence type="predicted"/>
<evidence type="ECO:0000313" key="1">
    <source>
        <dbReference type="EMBL" id="GBM87224.1"/>
    </source>
</evidence>
<dbReference type="OrthoDB" id="4307211at2759"/>
<comment type="caution">
    <text evidence="1">The sequence shown here is derived from an EMBL/GenBank/DDBJ whole genome shotgun (WGS) entry which is preliminary data.</text>
</comment>
<evidence type="ECO:0000313" key="2">
    <source>
        <dbReference type="Proteomes" id="UP000499080"/>
    </source>
</evidence>
<sequence>MCVCLCACVCVQSYSNIKLPKSFIKSLLRKAMLEKLQTLWNEGGTGRSVFNIFPKVSQHQMNWVREDFICFSEHGPFPAYIKKYLFARNDFCTCVGIGTALHYATKCILMISWHLRKPAPNELRPTTSPGIKSIK</sequence>
<accession>A0A4Y2JBB5</accession>
<gene>
    <name evidence="1" type="ORF">AVEN_129739_1</name>
</gene>
<dbReference type="Proteomes" id="UP000499080">
    <property type="component" value="Unassembled WGS sequence"/>
</dbReference>
<dbReference type="EMBL" id="BGPR01003366">
    <property type="protein sequence ID" value="GBM87224.1"/>
    <property type="molecule type" value="Genomic_DNA"/>
</dbReference>
<organism evidence="1 2">
    <name type="scientific">Araneus ventricosus</name>
    <name type="common">Orbweaver spider</name>
    <name type="synonym">Epeira ventricosa</name>
    <dbReference type="NCBI Taxonomy" id="182803"/>
    <lineage>
        <taxon>Eukaryota</taxon>
        <taxon>Metazoa</taxon>
        <taxon>Ecdysozoa</taxon>
        <taxon>Arthropoda</taxon>
        <taxon>Chelicerata</taxon>
        <taxon>Arachnida</taxon>
        <taxon>Araneae</taxon>
        <taxon>Araneomorphae</taxon>
        <taxon>Entelegynae</taxon>
        <taxon>Araneoidea</taxon>
        <taxon>Araneidae</taxon>
        <taxon>Araneus</taxon>
    </lineage>
</organism>
<keyword evidence="2" id="KW-1185">Reference proteome</keyword>
<name>A0A4Y2JBB5_ARAVE</name>
<dbReference type="AlphaFoldDB" id="A0A4Y2JBB5"/>
<protein>
    <submittedName>
        <fullName evidence="1">Uncharacterized protein</fullName>
    </submittedName>
</protein>